<evidence type="ECO:0000313" key="8">
    <source>
        <dbReference type="EMBL" id="PJE62746.1"/>
    </source>
</evidence>
<accession>A0A2M8KS62</accession>
<dbReference type="GO" id="GO:0046872">
    <property type="term" value="F:metal ion binding"/>
    <property type="evidence" value="ECO:0007669"/>
    <property type="project" value="UniProtKB-KW"/>
</dbReference>
<comment type="caution">
    <text evidence="8">The sequence shown here is derived from an EMBL/GenBank/DDBJ whole genome shotgun (WGS) entry which is preliminary data.</text>
</comment>
<comment type="catalytic activity">
    <reaction evidence="6">
        <text>L-methionyl-[protein] + [thioredoxin]-disulfide + H2O = L-methionyl-(R)-S-oxide-[protein] + [thioredoxin]-dithiol</text>
        <dbReference type="Rhea" id="RHEA:24164"/>
        <dbReference type="Rhea" id="RHEA-COMP:10698"/>
        <dbReference type="Rhea" id="RHEA-COMP:10700"/>
        <dbReference type="Rhea" id="RHEA-COMP:12313"/>
        <dbReference type="Rhea" id="RHEA-COMP:12314"/>
        <dbReference type="ChEBI" id="CHEBI:15377"/>
        <dbReference type="ChEBI" id="CHEBI:16044"/>
        <dbReference type="ChEBI" id="CHEBI:29950"/>
        <dbReference type="ChEBI" id="CHEBI:45764"/>
        <dbReference type="ChEBI" id="CHEBI:50058"/>
        <dbReference type="EC" id="1.8.4.12"/>
    </reaction>
</comment>
<evidence type="ECO:0000256" key="6">
    <source>
        <dbReference type="ARBA" id="ARBA00048488"/>
    </source>
</evidence>
<dbReference type="GO" id="GO:0033743">
    <property type="term" value="F:peptide-methionine (R)-S-oxide reductase activity"/>
    <property type="evidence" value="ECO:0007669"/>
    <property type="project" value="UniProtKB-EC"/>
</dbReference>
<evidence type="ECO:0000313" key="9">
    <source>
        <dbReference type="Proteomes" id="UP000229554"/>
    </source>
</evidence>
<dbReference type="NCBIfam" id="TIGR00357">
    <property type="entry name" value="peptide-methionine (R)-S-oxide reductase MsrB"/>
    <property type="match status" value="1"/>
</dbReference>
<dbReference type="Proteomes" id="UP000229554">
    <property type="component" value="Unassembled WGS sequence"/>
</dbReference>
<dbReference type="PANTHER" id="PTHR46081:SF8">
    <property type="entry name" value="PEPTIDE METHIONINE SULFOXIDE REDUCTASE 2"/>
    <property type="match status" value="1"/>
</dbReference>
<keyword evidence="3" id="KW-0479">Metal-binding</keyword>
<dbReference type="EC" id="1.8.4.12" evidence="2"/>
<name>A0A2M8KS62_9BACT</name>
<organism evidence="8 9">
    <name type="scientific">Candidatus Roizmanbacteria bacterium CG10_big_fil_rev_8_21_14_0_10_39_6</name>
    <dbReference type="NCBI Taxonomy" id="1974853"/>
    <lineage>
        <taxon>Bacteria</taxon>
        <taxon>Candidatus Roizmaniibacteriota</taxon>
    </lineage>
</organism>
<dbReference type="GO" id="GO:0006979">
    <property type="term" value="P:response to oxidative stress"/>
    <property type="evidence" value="ECO:0007669"/>
    <property type="project" value="InterPro"/>
</dbReference>
<keyword evidence="5" id="KW-0560">Oxidoreductase</keyword>
<evidence type="ECO:0000256" key="2">
    <source>
        <dbReference type="ARBA" id="ARBA00012499"/>
    </source>
</evidence>
<sequence>MLLNPLSKEEEKVVVHKGTEPPFSGKYDAFFNEGTYVCRRCNTPLYTSNSKFHSSCGWPSFDQEIKGAVTHIPDFDGIRTEIQCSACKAHLGHVFFKEHFTKKNIRHCVNSLSLQFVPKK</sequence>
<dbReference type="EMBL" id="PFED01000134">
    <property type="protein sequence ID" value="PJE62746.1"/>
    <property type="molecule type" value="Genomic_DNA"/>
</dbReference>
<protein>
    <recommendedName>
        <fullName evidence="2">peptide-methionine (R)-S-oxide reductase</fullName>
        <ecNumber evidence="2">1.8.4.12</ecNumber>
    </recommendedName>
</protein>
<proteinExistence type="predicted"/>
<dbReference type="NCBIfam" id="NF004036">
    <property type="entry name" value="PRK05508.1"/>
    <property type="match status" value="1"/>
</dbReference>
<dbReference type="PROSITE" id="PS51790">
    <property type="entry name" value="MSRB"/>
    <property type="match status" value="1"/>
</dbReference>
<evidence type="ECO:0000259" key="7">
    <source>
        <dbReference type="PROSITE" id="PS51790"/>
    </source>
</evidence>
<dbReference type="Pfam" id="PF01641">
    <property type="entry name" value="SelR"/>
    <property type="match status" value="1"/>
</dbReference>
<keyword evidence="4" id="KW-0862">Zinc</keyword>
<evidence type="ECO:0000256" key="1">
    <source>
        <dbReference type="ARBA" id="ARBA00001947"/>
    </source>
</evidence>
<evidence type="ECO:0000256" key="4">
    <source>
        <dbReference type="ARBA" id="ARBA00022833"/>
    </source>
</evidence>
<comment type="cofactor">
    <cofactor evidence="1">
        <name>Zn(2+)</name>
        <dbReference type="ChEBI" id="CHEBI:29105"/>
    </cofactor>
</comment>
<dbReference type="InterPro" id="IPR028427">
    <property type="entry name" value="Met_Sox_Rdtase_MsrB"/>
</dbReference>
<reference evidence="9" key="1">
    <citation type="submission" date="2017-09" db="EMBL/GenBank/DDBJ databases">
        <title>Depth-based differentiation of microbial function through sediment-hosted aquifers and enrichment of novel symbionts in the deep terrestrial subsurface.</title>
        <authorList>
            <person name="Probst A.J."/>
            <person name="Ladd B."/>
            <person name="Jarett J.K."/>
            <person name="Geller-Mcgrath D.E."/>
            <person name="Sieber C.M.K."/>
            <person name="Emerson J.B."/>
            <person name="Anantharaman K."/>
            <person name="Thomas B.C."/>
            <person name="Malmstrom R."/>
            <person name="Stieglmeier M."/>
            <person name="Klingl A."/>
            <person name="Woyke T."/>
            <person name="Ryan C.M."/>
            <person name="Banfield J.F."/>
        </authorList>
    </citation>
    <scope>NUCLEOTIDE SEQUENCE [LARGE SCALE GENOMIC DNA]</scope>
</reference>
<feature type="domain" description="MsrB" evidence="7">
    <location>
        <begin position="1"/>
        <end position="119"/>
    </location>
</feature>
<dbReference type="SUPFAM" id="SSF51316">
    <property type="entry name" value="Mss4-like"/>
    <property type="match status" value="1"/>
</dbReference>
<dbReference type="InterPro" id="IPR002579">
    <property type="entry name" value="Met_Sox_Rdtase_MsrB_dom"/>
</dbReference>
<dbReference type="AlphaFoldDB" id="A0A2M8KS62"/>
<dbReference type="Gene3D" id="2.170.150.20">
    <property type="entry name" value="Peptide methionine sulfoxide reductase"/>
    <property type="match status" value="1"/>
</dbReference>
<gene>
    <name evidence="8" type="primary">msrB</name>
    <name evidence="8" type="ORF">COU88_03365</name>
</gene>
<dbReference type="PANTHER" id="PTHR46081">
    <property type="entry name" value="PEPTIDE METHIONINE SULFOXIDE REDUCTASE 2"/>
    <property type="match status" value="1"/>
</dbReference>
<dbReference type="GO" id="GO:0030091">
    <property type="term" value="P:protein repair"/>
    <property type="evidence" value="ECO:0007669"/>
    <property type="project" value="InterPro"/>
</dbReference>
<evidence type="ECO:0000256" key="5">
    <source>
        <dbReference type="ARBA" id="ARBA00023002"/>
    </source>
</evidence>
<dbReference type="InterPro" id="IPR011057">
    <property type="entry name" value="Mss4-like_sf"/>
</dbReference>
<evidence type="ECO:0000256" key="3">
    <source>
        <dbReference type="ARBA" id="ARBA00022723"/>
    </source>
</evidence>